<gene>
    <name evidence="1" type="ORF">M9458_003748</name>
</gene>
<feature type="non-terminal residue" evidence="1">
    <location>
        <position position="1"/>
    </location>
</feature>
<accession>A0ABD0RQ33</accession>
<feature type="non-terminal residue" evidence="1">
    <location>
        <position position="62"/>
    </location>
</feature>
<name>A0ABD0RQ33_CIRMR</name>
<dbReference type="Proteomes" id="UP001529510">
    <property type="component" value="Unassembled WGS sequence"/>
</dbReference>
<dbReference type="EMBL" id="JAMKFB020000002">
    <property type="protein sequence ID" value="KAL0200561.1"/>
    <property type="molecule type" value="Genomic_DNA"/>
</dbReference>
<protein>
    <submittedName>
        <fullName evidence="1">Uncharacterized protein</fullName>
    </submittedName>
</protein>
<reference evidence="1 2" key="1">
    <citation type="submission" date="2024-05" db="EMBL/GenBank/DDBJ databases">
        <title>Genome sequencing and assembly of Indian major carp, Cirrhinus mrigala (Hamilton, 1822).</title>
        <authorList>
            <person name="Mohindra V."/>
            <person name="Chowdhury L.M."/>
            <person name="Lal K."/>
            <person name="Jena J.K."/>
        </authorList>
    </citation>
    <scope>NUCLEOTIDE SEQUENCE [LARGE SCALE GENOMIC DNA]</scope>
    <source>
        <strain evidence="1">CM1030</strain>
        <tissue evidence="1">Blood</tissue>
    </source>
</reference>
<dbReference type="AlphaFoldDB" id="A0ABD0RQ33"/>
<sequence>MLTRWLTCWTSGVCFGHDSSGNPAFSTEGTMSKTLVGSGESSGMSSSWTTPLLPTFSILKML</sequence>
<proteinExistence type="predicted"/>
<keyword evidence="2" id="KW-1185">Reference proteome</keyword>
<evidence type="ECO:0000313" key="1">
    <source>
        <dbReference type="EMBL" id="KAL0200561.1"/>
    </source>
</evidence>
<organism evidence="1 2">
    <name type="scientific">Cirrhinus mrigala</name>
    <name type="common">Mrigala</name>
    <dbReference type="NCBI Taxonomy" id="683832"/>
    <lineage>
        <taxon>Eukaryota</taxon>
        <taxon>Metazoa</taxon>
        <taxon>Chordata</taxon>
        <taxon>Craniata</taxon>
        <taxon>Vertebrata</taxon>
        <taxon>Euteleostomi</taxon>
        <taxon>Actinopterygii</taxon>
        <taxon>Neopterygii</taxon>
        <taxon>Teleostei</taxon>
        <taxon>Ostariophysi</taxon>
        <taxon>Cypriniformes</taxon>
        <taxon>Cyprinidae</taxon>
        <taxon>Labeoninae</taxon>
        <taxon>Labeonini</taxon>
        <taxon>Cirrhinus</taxon>
    </lineage>
</organism>
<comment type="caution">
    <text evidence="1">The sequence shown here is derived from an EMBL/GenBank/DDBJ whole genome shotgun (WGS) entry which is preliminary data.</text>
</comment>
<evidence type="ECO:0000313" key="2">
    <source>
        <dbReference type="Proteomes" id="UP001529510"/>
    </source>
</evidence>